<evidence type="ECO:0008006" key="13">
    <source>
        <dbReference type="Google" id="ProtNLM"/>
    </source>
</evidence>
<dbReference type="GO" id="GO:0042761">
    <property type="term" value="P:very long-chain fatty acid biosynthetic process"/>
    <property type="evidence" value="ECO:0007669"/>
    <property type="project" value="TreeGrafter"/>
</dbReference>
<keyword evidence="2" id="KW-0444">Lipid biosynthesis</keyword>
<keyword evidence="5" id="KW-0276">Fatty acid metabolism</keyword>
<evidence type="ECO:0000256" key="8">
    <source>
        <dbReference type="ARBA" id="ARBA00023136"/>
    </source>
</evidence>
<evidence type="ECO:0000256" key="7">
    <source>
        <dbReference type="ARBA" id="ARBA00023098"/>
    </source>
</evidence>
<dbReference type="GO" id="GO:0034625">
    <property type="term" value="P:fatty acid elongation, monounsaturated fatty acid"/>
    <property type="evidence" value="ECO:0007669"/>
    <property type="project" value="TreeGrafter"/>
</dbReference>
<evidence type="ECO:0000256" key="5">
    <source>
        <dbReference type="ARBA" id="ARBA00022832"/>
    </source>
</evidence>
<keyword evidence="3" id="KW-0808">Transferase</keyword>
<dbReference type="PANTHER" id="PTHR11157:SF123">
    <property type="entry name" value="F25A4.4"/>
    <property type="match status" value="1"/>
</dbReference>
<evidence type="ECO:0000256" key="6">
    <source>
        <dbReference type="ARBA" id="ARBA00022989"/>
    </source>
</evidence>
<dbReference type="GO" id="GO:0030148">
    <property type="term" value="P:sphingolipid biosynthetic process"/>
    <property type="evidence" value="ECO:0007669"/>
    <property type="project" value="TreeGrafter"/>
</dbReference>
<keyword evidence="9" id="KW-0275">Fatty acid biosynthesis</keyword>
<dbReference type="GO" id="GO:0009922">
    <property type="term" value="F:fatty acid elongase activity"/>
    <property type="evidence" value="ECO:0007669"/>
    <property type="project" value="InterPro"/>
</dbReference>
<keyword evidence="6 10" id="KW-1133">Transmembrane helix</keyword>
<reference evidence="11 12" key="1">
    <citation type="journal article" date="2023" name="Hortic Res">
        <title>Pangenome of water caltrop reveals structural variations and asymmetric subgenome divergence after allopolyploidization.</title>
        <authorList>
            <person name="Zhang X."/>
            <person name="Chen Y."/>
            <person name="Wang L."/>
            <person name="Yuan Y."/>
            <person name="Fang M."/>
            <person name="Shi L."/>
            <person name="Lu R."/>
            <person name="Comes H.P."/>
            <person name="Ma Y."/>
            <person name="Chen Y."/>
            <person name="Huang G."/>
            <person name="Zhou Y."/>
            <person name="Zheng Z."/>
            <person name="Qiu Y."/>
        </authorList>
    </citation>
    <scope>NUCLEOTIDE SEQUENCE [LARGE SCALE GENOMIC DNA]</scope>
    <source>
        <tissue evidence="11">Roots</tissue>
    </source>
</reference>
<evidence type="ECO:0000313" key="12">
    <source>
        <dbReference type="Proteomes" id="UP001345219"/>
    </source>
</evidence>
<dbReference type="GO" id="GO:0034626">
    <property type="term" value="P:fatty acid elongation, polyunsaturated fatty acid"/>
    <property type="evidence" value="ECO:0007669"/>
    <property type="project" value="TreeGrafter"/>
</dbReference>
<keyword evidence="8 10" id="KW-0472">Membrane</keyword>
<dbReference type="Pfam" id="PF01151">
    <property type="entry name" value="ELO"/>
    <property type="match status" value="1"/>
</dbReference>
<accession>A0AAN7KLI9</accession>
<dbReference type="AlphaFoldDB" id="A0AAN7KLI9"/>
<evidence type="ECO:0000313" key="11">
    <source>
        <dbReference type="EMBL" id="KAK4768702.1"/>
    </source>
</evidence>
<keyword evidence="4 10" id="KW-0812">Transmembrane</keyword>
<evidence type="ECO:0000256" key="1">
    <source>
        <dbReference type="ARBA" id="ARBA00004141"/>
    </source>
</evidence>
<keyword evidence="12" id="KW-1185">Reference proteome</keyword>
<feature type="transmembrane region" description="Helical" evidence="10">
    <location>
        <begin position="183"/>
        <end position="204"/>
    </location>
</feature>
<proteinExistence type="predicted"/>
<evidence type="ECO:0000256" key="3">
    <source>
        <dbReference type="ARBA" id="ARBA00022679"/>
    </source>
</evidence>
<dbReference type="EMBL" id="JAXIOK010000006">
    <property type="protein sequence ID" value="KAK4768702.1"/>
    <property type="molecule type" value="Genomic_DNA"/>
</dbReference>
<comment type="subcellular location">
    <subcellularLocation>
        <location evidence="1">Membrane</location>
        <topology evidence="1">Multi-pass membrane protein</topology>
    </subcellularLocation>
</comment>
<evidence type="ECO:0000256" key="10">
    <source>
        <dbReference type="SAM" id="Phobius"/>
    </source>
</evidence>
<keyword evidence="7" id="KW-0443">Lipid metabolism</keyword>
<name>A0AAN7KLI9_9MYRT</name>
<comment type="caution">
    <text evidence="11">The sequence shown here is derived from an EMBL/GenBank/DDBJ whole genome shotgun (WGS) entry which is preliminary data.</text>
</comment>
<dbReference type="PANTHER" id="PTHR11157">
    <property type="entry name" value="FATTY ACID ACYL TRANSFERASE-RELATED"/>
    <property type="match status" value="1"/>
</dbReference>
<evidence type="ECO:0000256" key="2">
    <source>
        <dbReference type="ARBA" id="ARBA00022516"/>
    </source>
</evidence>
<feature type="transmembrane region" description="Helical" evidence="10">
    <location>
        <begin position="216"/>
        <end position="242"/>
    </location>
</feature>
<feature type="transmembrane region" description="Helical" evidence="10">
    <location>
        <begin position="36"/>
        <end position="61"/>
    </location>
</feature>
<organism evidence="11 12">
    <name type="scientific">Trapa incisa</name>
    <dbReference type="NCBI Taxonomy" id="236973"/>
    <lineage>
        <taxon>Eukaryota</taxon>
        <taxon>Viridiplantae</taxon>
        <taxon>Streptophyta</taxon>
        <taxon>Embryophyta</taxon>
        <taxon>Tracheophyta</taxon>
        <taxon>Spermatophyta</taxon>
        <taxon>Magnoliopsida</taxon>
        <taxon>eudicotyledons</taxon>
        <taxon>Gunneridae</taxon>
        <taxon>Pentapetalae</taxon>
        <taxon>rosids</taxon>
        <taxon>malvids</taxon>
        <taxon>Myrtales</taxon>
        <taxon>Lythraceae</taxon>
        <taxon>Trapa</taxon>
    </lineage>
</organism>
<gene>
    <name evidence="11" type="ORF">SAY87_003843</name>
</gene>
<dbReference type="GO" id="GO:0005789">
    <property type="term" value="C:endoplasmic reticulum membrane"/>
    <property type="evidence" value="ECO:0007669"/>
    <property type="project" value="TreeGrafter"/>
</dbReference>
<dbReference type="InterPro" id="IPR002076">
    <property type="entry name" value="ELO_fam"/>
</dbReference>
<feature type="transmembrane region" description="Helical" evidence="10">
    <location>
        <begin position="158"/>
        <end position="177"/>
    </location>
</feature>
<evidence type="ECO:0000256" key="4">
    <source>
        <dbReference type="ARBA" id="ARBA00022692"/>
    </source>
</evidence>
<protein>
    <recommendedName>
        <fullName evidence="13">Elongation of fatty acids protein 3-like</fullName>
    </recommendedName>
</protein>
<feature type="transmembrane region" description="Helical" evidence="10">
    <location>
        <begin position="73"/>
        <end position="96"/>
    </location>
</feature>
<feature type="transmembrane region" description="Helical" evidence="10">
    <location>
        <begin position="248"/>
        <end position="270"/>
    </location>
</feature>
<sequence length="292" mass="32753">MEIPFPPLEAVRFYLSEQPMVVNFRWSPALTWGSTWFFIFAAIAAYLAAAIAVHILLLLVAGRRPVPLGPLPALHGLAVAIVSAVIFAGTLVSAVAEIRDTRWFWRRTGTATPVHWLLCFPLGTRPSGRVFFWSYAFYLSRFLHLLRTFSAILRRRVLPLFQIFNQSTLLLMSFLWLEFSQSSQVLAILSSTLLYVVICGYRFWTELGLPPASFQLVGNCHVAVLGCHMACHVGLLFLHLFGGGCNGMGAWIINSFLNGAILMLILKFYAEKARSSSSEYLKSDGDWKKDDQ</sequence>
<evidence type="ECO:0000256" key="9">
    <source>
        <dbReference type="ARBA" id="ARBA00023160"/>
    </source>
</evidence>
<dbReference type="GO" id="GO:0019367">
    <property type="term" value="P:fatty acid elongation, saturated fatty acid"/>
    <property type="evidence" value="ECO:0007669"/>
    <property type="project" value="TreeGrafter"/>
</dbReference>
<dbReference type="Proteomes" id="UP001345219">
    <property type="component" value="Chromosome 3"/>
</dbReference>